<gene>
    <name evidence="1" type="ORF">FISHEDRAFT_60183</name>
</gene>
<dbReference type="EMBL" id="KN882025">
    <property type="protein sequence ID" value="KIY46698.1"/>
    <property type="molecule type" value="Genomic_DNA"/>
</dbReference>
<sequence>MDRVNSSTIVLILTCVKDAGSTLPPLSAAAADAILIVQLTQPVKITRGNPTVKQSSFTKKLSDCKTGIDECQRQLQVGNPLLFEISDIWNQHSELVASMQGIENRLIAFVTAANSQLTAQAQNSLLDIKKLLQTENSSMIIDRKDLKLLRCLTSEGDLSAVMEASWRGQDVIMKTYTSKKSFLKDVKAWESCWHPNMLQMMGHSSLKNPQLYLVFHEGFGMCFEFWKDCVFKTLWLIGTITMNGRLF</sequence>
<dbReference type="Gene3D" id="3.30.200.20">
    <property type="entry name" value="Phosphorylase Kinase, domain 1"/>
    <property type="match status" value="1"/>
</dbReference>
<accession>A0A0D7A7A4</accession>
<evidence type="ECO:0000313" key="1">
    <source>
        <dbReference type="EMBL" id="KIY46698.1"/>
    </source>
</evidence>
<dbReference type="AlphaFoldDB" id="A0A0D7A7A4"/>
<organism evidence="1 2">
    <name type="scientific">Fistulina hepatica ATCC 64428</name>
    <dbReference type="NCBI Taxonomy" id="1128425"/>
    <lineage>
        <taxon>Eukaryota</taxon>
        <taxon>Fungi</taxon>
        <taxon>Dikarya</taxon>
        <taxon>Basidiomycota</taxon>
        <taxon>Agaricomycotina</taxon>
        <taxon>Agaricomycetes</taxon>
        <taxon>Agaricomycetidae</taxon>
        <taxon>Agaricales</taxon>
        <taxon>Fistulinaceae</taxon>
        <taxon>Fistulina</taxon>
    </lineage>
</organism>
<name>A0A0D7A7A4_9AGAR</name>
<proteinExistence type="predicted"/>
<protein>
    <submittedName>
        <fullName evidence="1">Uncharacterized protein</fullName>
    </submittedName>
</protein>
<keyword evidence="2" id="KW-1185">Reference proteome</keyword>
<evidence type="ECO:0000313" key="2">
    <source>
        <dbReference type="Proteomes" id="UP000054144"/>
    </source>
</evidence>
<dbReference type="OrthoDB" id="3200278at2759"/>
<reference evidence="1 2" key="1">
    <citation type="journal article" date="2015" name="Fungal Genet. Biol.">
        <title>Evolution of novel wood decay mechanisms in Agaricales revealed by the genome sequences of Fistulina hepatica and Cylindrobasidium torrendii.</title>
        <authorList>
            <person name="Floudas D."/>
            <person name="Held B.W."/>
            <person name="Riley R."/>
            <person name="Nagy L.G."/>
            <person name="Koehler G."/>
            <person name="Ransdell A.S."/>
            <person name="Younus H."/>
            <person name="Chow J."/>
            <person name="Chiniquy J."/>
            <person name="Lipzen A."/>
            <person name="Tritt A."/>
            <person name="Sun H."/>
            <person name="Haridas S."/>
            <person name="LaButti K."/>
            <person name="Ohm R.A."/>
            <person name="Kues U."/>
            <person name="Blanchette R.A."/>
            <person name="Grigoriev I.V."/>
            <person name="Minto R.E."/>
            <person name="Hibbett D.S."/>
        </authorList>
    </citation>
    <scope>NUCLEOTIDE SEQUENCE [LARGE SCALE GENOMIC DNA]</scope>
    <source>
        <strain evidence="1 2">ATCC 64428</strain>
    </source>
</reference>
<dbReference type="Proteomes" id="UP000054144">
    <property type="component" value="Unassembled WGS sequence"/>
</dbReference>